<evidence type="ECO:0000313" key="3">
    <source>
        <dbReference type="Proteomes" id="UP001301152"/>
    </source>
</evidence>
<keyword evidence="3" id="KW-1185">Reference proteome</keyword>
<feature type="region of interest" description="Disordered" evidence="1">
    <location>
        <begin position="187"/>
        <end position="218"/>
    </location>
</feature>
<dbReference type="SUPFAM" id="SSF46689">
    <property type="entry name" value="Homeodomain-like"/>
    <property type="match status" value="1"/>
</dbReference>
<sequence length="218" mass="24121">MDTDDFDTTLLNAAMALAAEKGWASVSLLDAARKAELSFSETRTRFPLRSSLLLRLGRLADDSALADNNDTSPARERLFDLLMRRFDVFQIYRDGVRAVLHALPTDPALTLLLSGATFESMRWMTDAAGIPVTGIKGFVNTNIVIGIWTHTLRVWEKDDSEDMSRTMAALDQALDKAARFKLFAGDAAPDDDLSHGSDFMTSGLPEPENISFNEKPDY</sequence>
<evidence type="ECO:0000313" key="2">
    <source>
        <dbReference type="EMBL" id="MCX2563594.1"/>
    </source>
</evidence>
<name>A0ABT3QEC0_9PROT</name>
<proteinExistence type="predicted"/>
<evidence type="ECO:0000256" key="1">
    <source>
        <dbReference type="SAM" id="MobiDB-lite"/>
    </source>
</evidence>
<organism evidence="2 3">
    <name type="scientific">Acetobacter thailandicus</name>
    <dbReference type="NCBI Taxonomy" id="1502842"/>
    <lineage>
        <taxon>Bacteria</taxon>
        <taxon>Pseudomonadati</taxon>
        <taxon>Pseudomonadota</taxon>
        <taxon>Alphaproteobacteria</taxon>
        <taxon>Acetobacterales</taxon>
        <taxon>Acetobacteraceae</taxon>
        <taxon>Acetobacter</taxon>
    </lineage>
</organism>
<dbReference type="EMBL" id="JAPIUZ010000002">
    <property type="protein sequence ID" value="MCX2563594.1"/>
    <property type="molecule type" value="Genomic_DNA"/>
</dbReference>
<accession>A0ABT3QEC0</accession>
<dbReference type="RefSeq" id="WP_086636079.1">
    <property type="nucleotide sequence ID" value="NZ_JAERKX010000007.1"/>
</dbReference>
<gene>
    <name evidence="2" type="ORF">OQ497_06430</name>
</gene>
<comment type="caution">
    <text evidence="2">The sequence shown here is derived from an EMBL/GenBank/DDBJ whole genome shotgun (WGS) entry which is preliminary data.</text>
</comment>
<reference evidence="2 3" key="1">
    <citation type="submission" date="2022-11" db="EMBL/GenBank/DDBJ databases">
        <title>Genome sequencing of Acetobacter type strain.</title>
        <authorList>
            <person name="Heo J."/>
            <person name="Lee D."/>
            <person name="Han B.-H."/>
            <person name="Hong S.-B."/>
            <person name="Kwon S.-W."/>
        </authorList>
    </citation>
    <scope>NUCLEOTIDE SEQUENCE [LARGE SCALE GENOMIC DNA]</scope>
    <source>
        <strain evidence="2 3">KACC 21253</strain>
    </source>
</reference>
<dbReference type="Proteomes" id="UP001301152">
    <property type="component" value="Unassembled WGS sequence"/>
</dbReference>
<dbReference type="InterPro" id="IPR009057">
    <property type="entry name" value="Homeodomain-like_sf"/>
</dbReference>
<protein>
    <submittedName>
        <fullName evidence="2">TetR family transcriptional regulator</fullName>
    </submittedName>
</protein>
<dbReference type="Gene3D" id="1.10.357.10">
    <property type="entry name" value="Tetracycline Repressor, domain 2"/>
    <property type="match status" value="1"/>
</dbReference>